<evidence type="ECO:0000313" key="11">
    <source>
        <dbReference type="Proteomes" id="UP000709295"/>
    </source>
</evidence>
<feature type="active site" description="Glycyl thioester intermediate" evidence="5">
    <location>
        <position position="699"/>
    </location>
</feature>
<keyword evidence="3 6" id="KW-0863">Zinc-finger</keyword>
<evidence type="ECO:0000256" key="6">
    <source>
        <dbReference type="PROSITE-ProRule" id="PRU00322"/>
    </source>
</evidence>
<gene>
    <name evidence="10" type="ORF">JG688_00007868</name>
</gene>
<evidence type="ECO:0000256" key="7">
    <source>
        <dbReference type="SAM" id="SignalP"/>
    </source>
</evidence>
<dbReference type="GO" id="GO:0016567">
    <property type="term" value="P:protein ubiquitination"/>
    <property type="evidence" value="ECO:0007669"/>
    <property type="project" value="TreeGrafter"/>
</dbReference>
<dbReference type="GO" id="GO:0008270">
    <property type="term" value="F:zinc ion binding"/>
    <property type="evidence" value="ECO:0007669"/>
    <property type="project" value="UniProtKB-KW"/>
</dbReference>
<reference evidence="10" key="1">
    <citation type="submission" date="2021-01" db="EMBL/GenBank/DDBJ databases">
        <title>Phytophthora aleatoria, a newly-described species from Pinus radiata is distinct from Phytophthora cactorum isolates based on comparative genomics.</title>
        <authorList>
            <person name="Mcdougal R."/>
            <person name="Panda P."/>
            <person name="Williams N."/>
            <person name="Studholme D.J."/>
        </authorList>
    </citation>
    <scope>NUCLEOTIDE SEQUENCE</scope>
    <source>
        <strain evidence="10">NZFS 4037</strain>
    </source>
</reference>
<comment type="caution">
    <text evidence="10">The sequence shown here is derived from an EMBL/GenBank/DDBJ whole genome shotgun (WGS) entry which is preliminary data.</text>
</comment>
<accession>A0A8J5M4Z9</accession>
<sequence length="732" mass="81998">MRIAGVATASATRRRNFLSIVAALLLYTIKSVAATVTDTEAEQQLQLRRAIQDAGNRETGGLRGLMPILDGTYSNITGDYDYGSHSGDNGYEGSSDGSSVNTAIIGVSIGVGLALITVCFIWKACVECCTSSNRRSRHRAFIERSNAGWKCELCLHINEFSQTGCVLCGTTAEEFKIIRSQREDVSASTQIAPQVEDSMRSASNYLLMSSPRAAWIRGLNTFHSGDLTDRQLVARERRQWKRCIGGQNVRWVNIPFEAVQENEALCSAIIKERDFQDWQKRHPPQVTGSSRMSVSSVLFSDSSGSWLTPGTAFVRDDSRPQSRTVRWRLAEEFTTSSRQYSKTIVRASTLAFSEKAQWFYQYSLKLCSSIVDGYHTIRIHRDRVLKQSMNLFMSAPSGTLHRRLRVDFMDEAGVDGGGILREWLHLVCSQLFAEAPGLFALTSSSAHQGYWINRTPTEKFTKQLEVYVFFGKLLGKALLEGLLLNVRLSIPLLKHILGVPLKLSDLYLLDETVYSSMMWILENDNTNALGLNFTVEGVELIPSGADVTLHDGNKNLYVAKVAQYYLFDSVRAEISSIMEGLRSVISDTVLHVFDFKELDLLLSGLPQIDVDDWRHHTDVRFYEQSTHEFELVGWFWEILESFSQDQRGRLLQYVTGSSGVPVEGFKGLTGMDGEIQLFTIQLGKNVSTVYTVLPHASTCLNRLDLPLYASKAELERILTMVVEMDVTGFSSR</sequence>
<evidence type="ECO:0000256" key="2">
    <source>
        <dbReference type="ARBA" id="ARBA00022723"/>
    </source>
</evidence>
<dbReference type="PANTHER" id="PTHR11254:SF440">
    <property type="entry name" value="E3 UBIQUITIN-PROTEIN LIGASE NEDD-4"/>
    <property type="match status" value="1"/>
</dbReference>
<dbReference type="PROSITE" id="PS01358">
    <property type="entry name" value="ZF_RANBP2_1"/>
    <property type="match status" value="1"/>
</dbReference>
<dbReference type="GO" id="GO:0005737">
    <property type="term" value="C:cytoplasm"/>
    <property type="evidence" value="ECO:0007669"/>
    <property type="project" value="TreeGrafter"/>
</dbReference>
<keyword evidence="2" id="KW-0479">Metal-binding</keyword>
<keyword evidence="7" id="KW-0732">Signal</keyword>
<evidence type="ECO:0000259" key="9">
    <source>
        <dbReference type="PROSITE" id="PS50237"/>
    </source>
</evidence>
<evidence type="ECO:0000256" key="4">
    <source>
        <dbReference type="ARBA" id="ARBA00022833"/>
    </source>
</evidence>
<dbReference type="GO" id="GO:0006511">
    <property type="term" value="P:ubiquitin-dependent protein catabolic process"/>
    <property type="evidence" value="ECO:0007669"/>
    <property type="project" value="TreeGrafter"/>
</dbReference>
<dbReference type="CDD" id="cd00078">
    <property type="entry name" value="HECTc"/>
    <property type="match status" value="1"/>
</dbReference>
<evidence type="ECO:0000313" key="10">
    <source>
        <dbReference type="EMBL" id="KAG6964037.1"/>
    </source>
</evidence>
<dbReference type="FunFam" id="3.30.2410.10:FF:000009">
    <property type="entry name" value="Probable E3 ubiquitin-protein ligase HECTD2"/>
    <property type="match status" value="1"/>
</dbReference>
<dbReference type="Pfam" id="PF00632">
    <property type="entry name" value="HECT"/>
    <property type="match status" value="1"/>
</dbReference>
<feature type="domain" description="RanBP2-type" evidence="8">
    <location>
        <begin position="144"/>
        <end position="174"/>
    </location>
</feature>
<feature type="domain" description="HECT" evidence="9">
    <location>
        <begin position="396"/>
        <end position="732"/>
    </location>
</feature>
<feature type="chain" id="PRO_5035319458" description="HECT E3 ubiquitin ligase" evidence="7">
    <location>
        <begin position="35"/>
        <end position="732"/>
    </location>
</feature>
<proteinExistence type="predicted"/>
<dbReference type="EMBL" id="JAENGY010000394">
    <property type="protein sequence ID" value="KAG6964037.1"/>
    <property type="molecule type" value="Genomic_DNA"/>
</dbReference>
<name>A0A8J5M4Z9_9STRA</name>
<dbReference type="InterPro" id="IPR050409">
    <property type="entry name" value="E3_ubiq-protein_ligase"/>
</dbReference>
<dbReference type="AlphaFoldDB" id="A0A8J5M4Z9"/>
<dbReference type="InterPro" id="IPR000569">
    <property type="entry name" value="HECT_dom"/>
</dbReference>
<keyword evidence="4" id="KW-0862">Zinc</keyword>
<keyword evidence="11" id="KW-1185">Reference proteome</keyword>
<organism evidence="10 11">
    <name type="scientific">Phytophthora aleatoria</name>
    <dbReference type="NCBI Taxonomy" id="2496075"/>
    <lineage>
        <taxon>Eukaryota</taxon>
        <taxon>Sar</taxon>
        <taxon>Stramenopiles</taxon>
        <taxon>Oomycota</taxon>
        <taxon>Peronosporomycetes</taxon>
        <taxon>Peronosporales</taxon>
        <taxon>Peronosporaceae</taxon>
        <taxon>Phytophthora</taxon>
    </lineage>
</organism>
<dbReference type="PROSITE" id="PS50199">
    <property type="entry name" value="ZF_RANBP2_2"/>
    <property type="match status" value="1"/>
</dbReference>
<dbReference type="GO" id="GO:0061630">
    <property type="term" value="F:ubiquitin protein ligase activity"/>
    <property type="evidence" value="ECO:0007669"/>
    <property type="project" value="TreeGrafter"/>
</dbReference>
<keyword evidence="1" id="KW-0808">Transferase</keyword>
<evidence type="ECO:0000256" key="5">
    <source>
        <dbReference type="PROSITE-ProRule" id="PRU00104"/>
    </source>
</evidence>
<protein>
    <recommendedName>
        <fullName evidence="12">HECT E3 ubiquitin ligase</fullName>
    </recommendedName>
</protein>
<evidence type="ECO:0008006" key="12">
    <source>
        <dbReference type="Google" id="ProtNLM"/>
    </source>
</evidence>
<evidence type="ECO:0000256" key="3">
    <source>
        <dbReference type="ARBA" id="ARBA00022771"/>
    </source>
</evidence>
<evidence type="ECO:0000259" key="8">
    <source>
        <dbReference type="PROSITE" id="PS50199"/>
    </source>
</evidence>
<dbReference type="PANTHER" id="PTHR11254">
    <property type="entry name" value="HECT DOMAIN UBIQUITIN-PROTEIN LIGASE"/>
    <property type="match status" value="1"/>
</dbReference>
<dbReference type="PROSITE" id="PS50237">
    <property type="entry name" value="HECT"/>
    <property type="match status" value="1"/>
</dbReference>
<evidence type="ECO:0000256" key="1">
    <source>
        <dbReference type="ARBA" id="ARBA00022679"/>
    </source>
</evidence>
<dbReference type="Proteomes" id="UP000709295">
    <property type="component" value="Unassembled WGS sequence"/>
</dbReference>
<keyword evidence="5" id="KW-0833">Ubl conjugation pathway</keyword>
<dbReference type="InterPro" id="IPR001876">
    <property type="entry name" value="Znf_RanBP2"/>
</dbReference>
<feature type="signal peptide" evidence="7">
    <location>
        <begin position="1"/>
        <end position="34"/>
    </location>
</feature>
<dbReference type="SMART" id="SM00119">
    <property type="entry name" value="HECTc"/>
    <property type="match status" value="1"/>
</dbReference>